<dbReference type="RefSeq" id="WP_379952269.1">
    <property type="nucleotide sequence ID" value="NZ_JBHMAF010000196.1"/>
</dbReference>
<organism evidence="2 3">
    <name type="scientific">Ectobacillus funiculus</name>
    <dbReference type="NCBI Taxonomy" id="137993"/>
    <lineage>
        <taxon>Bacteria</taxon>
        <taxon>Bacillati</taxon>
        <taxon>Bacillota</taxon>
        <taxon>Bacilli</taxon>
        <taxon>Bacillales</taxon>
        <taxon>Bacillaceae</taxon>
        <taxon>Ectobacillus</taxon>
    </lineage>
</organism>
<dbReference type="InterPro" id="IPR008978">
    <property type="entry name" value="HSP20-like_chaperone"/>
</dbReference>
<gene>
    <name evidence="2" type="ORF">ACFFMS_29570</name>
</gene>
<dbReference type="Gene3D" id="2.60.40.790">
    <property type="match status" value="1"/>
</dbReference>
<proteinExistence type="predicted"/>
<reference evidence="2 3" key="1">
    <citation type="submission" date="2024-09" db="EMBL/GenBank/DDBJ databases">
        <authorList>
            <person name="Sun Q."/>
            <person name="Mori K."/>
        </authorList>
    </citation>
    <scope>NUCLEOTIDE SEQUENCE [LARGE SCALE GENOMIC DNA]</scope>
    <source>
        <strain evidence="2 3">JCM 11201</strain>
    </source>
</reference>
<dbReference type="EMBL" id="JBHMAF010000196">
    <property type="protein sequence ID" value="MFB9762379.1"/>
    <property type="molecule type" value="Genomic_DNA"/>
</dbReference>
<feature type="domain" description="SHSP" evidence="1">
    <location>
        <begin position="70"/>
        <end position="125"/>
    </location>
</feature>
<evidence type="ECO:0000313" key="2">
    <source>
        <dbReference type="EMBL" id="MFB9762379.1"/>
    </source>
</evidence>
<evidence type="ECO:0000259" key="1">
    <source>
        <dbReference type="Pfam" id="PF00011"/>
    </source>
</evidence>
<sequence>MCAKKKKDCFFQVEGFEQWMDQFFADPYASFYYPEGLRIDLFETEQEYILEADVPPNACQSDIMIEKTENGLRILIQTKTGPALMRDIQLPVNIMYKRMNASFENGLLEIHISKNEMVSVKEHTIHFPDEGCK</sequence>
<dbReference type="Pfam" id="PF00011">
    <property type="entry name" value="HSP20"/>
    <property type="match status" value="1"/>
</dbReference>
<keyword evidence="3" id="KW-1185">Reference proteome</keyword>
<accession>A0ABV5WP05</accession>
<name>A0ABV5WP05_9BACI</name>
<comment type="caution">
    <text evidence="2">The sequence shown here is derived from an EMBL/GenBank/DDBJ whole genome shotgun (WGS) entry which is preliminary data.</text>
</comment>
<protein>
    <submittedName>
        <fullName evidence="2">Hsp20/alpha crystallin family protein</fullName>
    </submittedName>
</protein>
<dbReference type="InterPro" id="IPR002068">
    <property type="entry name" value="A-crystallin/Hsp20_dom"/>
</dbReference>
<dbReference type="SUPFAM" id="SSF49764">
    <property type="entry name" value="HSP20-like chaperones"/>
    <property type="match status" value="1"/>
</dbReference>
<dbReference type="Proteomes" id="UP001589609">
    <property type="component" value="Unassembled WGS sequence"/>
</dbReference>
<dbReference type="CDD" id="cd06464">
    <property type="entry name" value="ACD_sHsps-like"/>
    <property type="match status" value="1"/>
</dbReference>
<evidence type="ECO:0000313" key="3">
    <source>
        <dbReference type="Proteomes" id="UP001589609"/>
    </source>
</evidence>